<keyword evidence="1" id="KW-0472">Membrane</keyword>
<comment type="caution">
    <text evidence="2">The sequence shown here is derived from an EMBL/GenBank/DDBJ whole genome shotgun (WGS) entry which is preliminary data.</text>
</comment>
<dbReference type="RefSeq" id="WP_160197819.1">
    <property type="nucleotide sequence ID" value="NZ_QXXA01000011.1"/>
</dbReference>
<dbReference type="InterPro" id="IPR035168">
    <property type="entry name" value="DUF5317"/>
</dbReference>
<name>A0A845R0W0_9CLOT</name>
<keyword evidence="1" id="KW-0812">Transmembrane</keyword>
<evidence type="ECO:0000313" key="3">
    <source>
        <dbReference type="Proteomes" id="UP000467132"/>
    </source>
</evidence>
<feature type="transmembrane region" description="Helical" evidence="1">
    <location>
        <begin position="82"/>
        <end position="102"/>
    </location>
</feature>
<feature type="transmembrane region" description="Helical" evidence="1">
    <location>
        <begin position="152"/>
        <end position="174"/>
    </location>
</feature>
<dbReference type="AlphaFoldDB" id="A0A845R0W0"/>
<protein>
    <recommendedName>
        <fullName evidence="4">DUF5317 domain-containing protein</fullName>
    </recommendedName>
</protein>
<gene>
    <name evidence="2" type="ORF">D3Z33_10900</name>
</gene>
<sequence length="193" mass="21661">MIWLFLLLAVIVGYMKGGKFIRLKNLNFKKLSPIIIALVLQYLVLIFSDRDLKVIGNYVEEIYLVSFILIFIGVIINMNIPSLWIVFVGAISNFIVFVMNGMNIPVSFDALKIAGMNSTIKLMESGQYKLYDAITNGTDYEILGKIIAIDNILPLAGVFSVGDVLITMGLFVFIESSMNDKKLDRRINFGFGK</sequence>
<organism evidence="2 3">
    <name type="scientific">Senegalia massiliensis</name>
    <dbReference type="NCBI Taxonomy" id="1720316"/>
    <lineage>
        <taxon>Bacteria</taxon>
        <taxon>Bacillati</taxon>
        <taxon>Bacillota</taxon>
        <taxon>Clostridia</taxon>
        <taxon>Eubacteriales</taxon>
        <taxon>Clostridiaceae</taxon>
        <taxon>Senegalia</taxon>
    </lineage>
</organism>
<evidence type="ECO:0000256" key="1">
    <source>
        <dbReference type="SAM" id="Phobius"/>
    </source>
</evidence>
<feature type="transmembrane region" description="Helical" evidence="1">
    <location>
        <begin position="31"/>
        <end position="48"/>
    </location>
</feature>
<feature type="transmembrane region" description="Helical" evidence="1">
    <location>
        <begin position="55"/>
        <end position="76"/>
    </location>
</feature>
<reference evidence="2 3" key="1">
    <citation type="submission" date="2018-08" db="EMBL/GenBank/DDBJ databases">
        <title>Murine metabolic-syndrome-specific gut microbial biobank.</title>
        <authorList>
            <person name="Liu C."/>
        </authorList>
    </citation>
    <scope>NUCLEOTIDE SEQUENCE [LARGE SCALE GENOMIC DNA]</scope>
    <source>
        <strain evidence="2 3">583</strain>
    </source>
</reference>
<keyword evidence="1" id="KW-1133">Transmembrane helix</keyword>
<evidence type="ECO:0008006" key="4">
    <source>
        <dbReference type="Google" id="ProtNLM"/>
    </source>
</evidence>
<dbReference type="Pfam" id="PF17248">
    <property type="entry name" value="DUF5317"/>
    <property type="match status" value="1"/>
</dbReference>
<dbReference type="OrthoDB" id="37447at2"/>
<keyword evidence="3" id="KW-1185">Reference proteome</keyword>
<proteinExistence type="predicted"/>
<dbReference type="EMBL" id="QXXA01000011">
    <property type="protein sequence ID" value="NBI07356.1"/>
    <property type="molecule type" value="Genomic_DNA"/>
</dbReference>
<evidence type="ECO:0000313" key="2">
    <source>
        <dbReference type="EMBL" id="NBI07356.1"/>
    </source>
</evidence>
<dbReference type="Proteomes" id="UP000467132">
    <property type="component" value="Unassembled WGS sequence"/>
</dbReference>
<accession>A0A845R0W0</accession>